<protein>
    <recommendedName>
        <fullName evidence="3">PAAR repeat-containing protein</fullName>
    </recommendedName>
</protein>
<dbReference type="RefSeq" id="WP_060246391.1">
    <property type="nucleotide sequence ID" value="NZ_LPJR01000087.1"/>
</dbReference>
<evidence type="ECO:0000313" key="2">
    <source>
        <dbReference type="Proteomes" id="UP000062912"/>
    </source>
</evidence>
<comment type="caution">
    <text evidence="1">The sequence shown here is derived from an EMBL/GenBank/DDBJ whole genome shotgun (WGS) entry which is preliminary data.</text>
</comment>
<evidence type="ECO:0008006" key="3">
    <source>
        <dbReference type="Google" id="ProtNLM"/>
    </source>
</evidence>
<dbReference type="OrthoDB" id="8594232at2"/>
<evidence type="ECO:0000313" key="1">
    <source>
        <dbReference type="EMBL" id="KWF18679.1"/>
    </source>
</evidence>
<dbReference type="EMBL" id="LPJR01000087">
    <property type="protein sequence ID" value="KWF18679.1"/>
    <property type="molecule type" value="Genomic_DNA"/>
</dbReference>
<reference evidence="1 2" key="1">
    <citation type="submission" date="2015-11" db="EMBL/GenBank/DDBJ databases">
        <title>Expanding the genomic diversity of Burkholderia species for the development of highly accurate diagnostics.</title>
        <authorList>
            <person name="Sahl J."/>
            <person name="Keim P."/>
            <person name="Wagner D."/>
        </authorList>
    </citation>
    <scope>NUCLEOTIDE SEQUENCE [LARGE SCALE GENOMIC DNA]</scope>
    <source>
        <strain evidence="1 2">MSMB368WGS</strain>
    </source>
</reference>
<dbReference type="Proteomes" id="UP000062912">
    <property type="component" value="Unassembled WGS sequence"/>
</dbReference>
<proteinExistence type="predicted"/>
<sequence>MSRRFIRQGDKTDRNGTVVDGIVGTSLQGQPFAYLGAAVQCPVCGTMGIIISDGSPRSMTMMGKQVALENDLCQCKCEPLPKLVASQTFGLHKDIMAHLETPSLLRL</sequence>
<accession>A0A132E972</accession>
<dbReference type="CDD" id="cd14744">
    <property type="entry name" value="PAAR_CT_2"/>
    <property type="match status" value="1"/>
</dbReference>
<name>A0A132E972_9BURK</name>
<dbReference type="Pfam" id="PF05488">
    <property type="entry name" value="PAAR_motif"/>
    <property type="match status" value="1"/>
</dbReference>
<dbReference type="AlphaFoldDB" id="A0A132E972"/>
<dbReference type="InterPro" id="IPR008727">
    <property type="entry name" value="PAAR_motif"/>
</dbReference>
<dbReference type="Gene3D" id="2.60.200.60">
    <property type="match status" value="1"/>
</dbReference>
<gene>
    <name evidence="1" type="ORF">WT56_30355</name>
</gene>
<organism evidence="1 2">
    <name type="scientific">Burkholderia pseudomultivorans</name>
    <dbReference type="NCBI Taxonomy" id="1207504"/>
    <lineage>
        <taxon>Bacteria</taxon>
        <taxon>Pseudomonadati</taxon>
        <taxon>Pseudomonadota</taxon>
        <taxon>Betaproteobacteria</taxon>
        <taxon>Burkholderiales</taxon>
        <taxon>Burkholderiaceae</taxon>
        <taxon>Burkholderia</taxon>
        <taxon>Burkholderia cepacia complex</taxon>
    </lineage>
</organism>